<protein>
    <submittedName>
        <fullName evidence="2">Uncharacterized protein</fullName>
    </submittedName>
</protein>
<reference evidence="2 3" key="1">
    <citation type="journal article" date="2013" name="Genome Announc.">
        <title>Draft genome sequences for three mercury-methylating, sulfate-reducing bacteria.</title>
        <authorList>
            <person name="Brown S.D."/>
            <person name="Hurt R.A.Jr."/>
            <person name="Gilmour C.C."/>
            <person name="Elias D.A."/>
        </authorList>
    </citation>
    <scope>NUCLEOTIDE SEQUENCE [LARGE SCALE GENOMIC DNA]</scope>
    <source>
        <strain evidence="2 3">DSM 2059</strain>
    </source>
</reference>
<dbReference type="EMBL" id="ATHJ01000109">
    <property type="protein sequence ID" value="EPR35167.1"/>
    <property type="molecule type" value="Genomic_DNA"/>
</dbReference>
<evidence type="ECO:0000256" key="1">
    <source>
        <dbReference type="SAM" id="MobiDB-lite"/>
    </source>
</evidence>
<accession>S7TDA7</accession>
<keyword evidence="3" id="KW-1185">Reference proteome</keyword>
<proteinExistence type="predicted"/>
<evidence type="ECO:0000313" key="3">
    <source>
        <dbReference type="Proteomes" id="UP000014977"/>
    </source>
</evidence>
<feature type="region of interest" description="Disordered" evidence="1">
    <location>
        <begin position="1"/>
        <end position="38"/>
    </location>
</feature>
<name>S7TDA7_DESML</name>
<organism evidence="2 3">
    <name type="scientific">Desulfococcus multivorans DSM 2059</name>
    <dbReference type="NCBI Taxonomy" id="1121405"/>
    <lineage>
        <taxon>Bacteria</taxon>
        <taxon>Pseudomonadati</taxon>
        <taxon>Thermodesulfobacteriota</taxon>
        <taxon>Desulfobacteria</taxon>
        <taxon>Desulfobacterales</taxon>
        <taxon>Desulfococcaceae</taxon>
        <taxon>Desulfococcus</taxon>
    </lineage>
</organism>
<sequence>MKSSQTDTQKDNDAKQKNRVPEDTETPASEPMGDVCEKAPEWAEHYRLYDPDDPCDDGRRGDV</sequence>
<comment type="caution">
    <text evidence="2">The sequence shown here is derived from an EMBL/GenBank/DDBJ whole genome shotgun (WGS) entry which is preliminary data.</text>
</comment>
<dbReference type="Proteomes" id="UP000014977">
    <property type="component" value="Unassembled WGS sequence"/>
</dbReference>
<evidence type="ECO:0000313" key="2">
    <source>
        <dbReference type="EMBL" id="EPR35167.1"/>
    </source>
</evidence>
<dbReference type="AlphaFoldDB" id="S7TDA7"/>
<dbReference type="RefSeq" id="WP_020878249.1">
    <property type="nucleotide sequence ID" value="NZ_ATHJ01000109.1"/>
</dbReference>
<feature type="compositionally biased region" description="Basic and acidic residues" evidence="1">
    <location>
        <begin position="8"/>
        <end position="22"/>
    </location>
</feature>
<gene>
    <name evidence="2" type="ORF">dsmv_3159</name>
</gene>